<dbReference type="InterPro" id="IPR055170">
    <property type="entry name" value="GFO_IDH_MocA-like_dom"/>
</dbReference>
<evidence type="ECO:0000259" key="4">
    <source>
        <dbReference type="Pfam" id="PF22725"/>
    </source>
</evidence>
<dbReference type="InterPro" id="IPR036291">
    <property type="entry name" value="NAD(P)-bd_dom_sf"/>
</dbReference>
<dbReference type="Pfam" id="PF22725">
    <property type="entry name" value="GFO_IDH_MocA_C3"/>
    <property type="match status" value="1"/>
</dbReference>
<feature type="domain" description="Gfo/Idh/MocA-like oxidoreductase N-terminal" evidence="3">
    <location>
        <begin position="4"/>
        <end position="114"/>
    </location>
</feature>
<proteinExistence type="inferred from homology"/>
<reference evidence="5 6" key="1">
    <citation type="submission" date="2020-07" db="EMBL/GenBank/DDBJ databases">
        <title>Pseudogemmobacter sp. nov., isolated from poultry manure in Taiwan.</title>
        <authorList>
            <person name="Lin S.-Y."/>
            <person name="Tang Y.-S."/>
            <person name="Young C.-C."/>
        </authorList>
    </citation>
    <scope>NUCLEOTIDE SEQUENCE [LARGE SCALE GENOMIC DNA]</scope>
    <source>
        <strain evidence="5 6">CC-YST710</strain>
    </source>
</reference>
<dbReference type="RefSeq" id="WP_226935550.1">
    <property type="nucleotide sequence ID" value="NZ_JACDXX010000009.1"/>
</dbReference>
<comment type="similarity">
    <text evidence="1">Belongs to the Gfo/Idh/MocA family.</text>
</comment>
<dbReference type="Gene3D" id="3.30.360.10">
    <property type="entry name" value="Dihydrodipicolinate Reductase, domain 2"/>
    <property type="match status" value="1"/>
</dbReference>
<dbReference type="Pfam" id="PF01408">
    <property type="entry name" value="GFO_IDH_MocA"/>
    <property type="match status" value="1"/>
</dbReference>
<evidence type="ECO:0000256" key="2">
    <source>
        <dbReference type="ARBA" id="ARBA00023002"/>
    </source>
</evidence>
<evidence type="ECO:0000313" key="5">
    <source>
        <dbReference type="EMBL" id="MCB5410545.1"/>
    </source>
</evidence>
<dbReference type="PANTHER" id="PTHR22604:SF105">
    <property type="entry name" value="TRANS-1,2-DIHYDROBENZENE-1,2-DIOL DEHYDROGENASE"/>
    <property type="match status" value="1"/>
</dbReference>
<organism evidence="5 6">
    <name type="scientific">Pseudogemmobacter faecipullorum</name>
    <dbReference type="NCBI Taxonomy" id="2755041"/>
    <lineage>
        <taxon>Bacteria</taxon>
        <taxon>Pseudomonadati</taxon>
        <taxon>Pseudomonadota</taxon>
        <taxon>Alphaproteobacteria</taxon>
        <taxon>Rhodobacterales</taxon>
        <taxon>Paracoccaceae</taxon>
        <taxon>Pseudogemmobacter</taxon>
    </lineage>
</organism>
<dbReference type="EMBL" id="JACDXX010000009">
    <property type="protein sequence ID" value="MCB5410545.1"/>
    <property type="molecule type" value="Genomic_DNA"/>
</dbReference>
<dbReference type="SUPFAM" id="SSF51735">
    <property type="entry name" value="NAD(P)-binding Rossmann-fold domains"/>
    <property type="match status" value="1"/>
</dbReference>
<feature type="domain" description="GFO/IDH/MocA-like oxidoreductase" evidence="4">
    <location>
        <begin position="133"/>
        <end position="251"/>
    </location>
</feature>
<comment type="caution">
    <text evidence="5">The sequence shown here is derived from an EMBL/GenBank/DDBJ whole genome shotgun (WGS) entry which is preliminary data.</text>
</comment>
<dbReference type="SUPFAM" id="SSF55347">
    <property type="entry name" value="Glyceraldehyde-3-phosphate dehydrogenase-like, C-terminal domain"/>
    <property type="match status" value="1"/>
</dbReference>
<dbReference type="PANTHER" id="PTHR22604">
    <property type="entry name" value="OXIDOREDUCTASES"/>
    <property type="match status" value="1"/>
</dbReference>
<keyword evidence="6" id="KW-1185">Reference proteome</keyword>
<accession>A0ABS8CMC7</accession>
<gene>
    <name evidence="5" type="ORF">H0485_11110</name>
</gene>
<evidence type="ECO:0000313" key="6">
    <source>
        <dbReference type="Proteomes" id="UP001198571"/>
    </source>
</evidence>
<dbReference type="InterPro" id="IPR000683">
    <property type="entry name" value="Gfo/Idh/MocA-like_OxRdtase_N"/>
</dbReference>
<evidence type="ECO:0000256" key="1">
    <source>
        <dbReference type="ARBA" id="ARBA00010928"/>
    </source>
</evidence>
<name>A0ABS8CMC7_9RHOB</name>
<evidence type="ECO:0000259" key="3">
    <source>
        <dbReference type="Pfam" id="PF01408"/>
    </source>
</evidence>
<dbReference type="InterPro" id="IPR050984">
    <property type="entry name" value="Gfo/Idh/MocA_domain"/>
</dbReference>
<dbReference type="Gene3D" id="3.40.50.720">
    <property type="entry name" value="NAD(P)-binding Rossmann-like Domain"/>
    <property type="match status" value="1"/>
</dbReference>
<dbReference type="Proteomes" id="UP001198571">
    <property type="component" value="Unassembled WGS sequence"/>
</dbReference>
<keyword evidence="2" id="KW-0560">Oxidoreductase</keyword>
<sequence length="326" mass="35090">MNTINWGIIGASRFAREHMGPAIHAAEGARLCALASSDPAKAAGFQAFCPDLQLVQGYEALLADPGIDAIYIPLPNHLHVEASLQAAAAGKHVLCEKPMGLTVGDYDRLIAARDGAALQMAEAFMILHHPQWHQVRDWIRAGEIGEIIHADAAFSFRLEDSGNIRMRPETAGGSLRDIGVYTFGALRYATGAEVDPAGLVARLGLENGVDTFAHVFGEMAGPGRRFTFASTTSMRAAKRQTVVIQGTKGLIRVDGGAFNANVHDLARVELQQGSRTISERYPAVNQYRLQVEAFGRAIRGEADYPVPLEFSRGTQAALDAVFRIAG</sequence>
<protein>
    <submittedName>
        <fullName evidence="5">Gfo/Idh/MocA family oxidoreductase</fullName>
    </submittedName>
</protein>